<dbReference type="Proteomes" id="UP000013827">
    <property type="component" value="Unassembled WGS sequence"/>
</dbReference>
<dbReference type="Gene3D" id="1.20.1250.20">
    <property type="entry name" value="MFS general substrate transporter like domains"/>
    <property type="match status" value="1"/>
</dbReference>
<reference evidence="2" key="2">
    <citation type="submission" date="2024-10" db="UniProtKB">
        <authorList>
            <consortium name="EnsemblProtists"/>
        </authorList>
    </citation>
    <scope>IDENTIFICATION</scope>
</reference>
<dbReference type="AlphaFoldDB" id="A0A0D3KBK7"/>
<dbReference type="InterPro" id="IPR036259">
    <property type="entry name" value="MFS_trans_sf"/>
</dbReference>
<dbReference type="EnsemblProtists" id="EOD33142">
    <property type="protein sequence ID" value="EOD33142"/>
    <property type="gene ID" value="EMIHUDRAFT_462617"/>
</dbReference>
<name>A0A0D3KBK7_EMIH1</name>
<accession>A0A0D3KBK7</accession>
<evidence type="ECO:0000313" key="2">
    <source>
        <dbReference type="EnsemblProtists" id="EOD33142"/>
    </source>
</evidence>
<keyword evidence="1" id="KW-1133">Transmembrane helix</keyword>
<feature type="transmembrane region" description="Helical" evidence="1">
    <location>
        <begin position="322"/>
        <end position="343"/>
    </location>
</feature>
<feature type="transmembrane region" description="Helical" evidence="1">
    <location>
        <begin position="113"/>
        <end position="131"/>
    </location>
</feature>
<proteinExistence type="predicted"/>
<feature type="transmembrane region" description="Helical" evidence="1">
    <location>
        <begin position="61"/>
        <end position="79"/>
    </location>
</feature>
<organism evidence="2 3">
    <name type="scientific">Emiliania huxleyi (strain CCMP1516)</name>
    <dbReference type="NCBI Taxonomy" id="280463"/>
    <lineage>
        <taxon>Eukaryota</taxon>
        <taxon>Haptista</taxon>
        <taxon>Haptophyta</taxon>
        <taxon>Prymnesiophyceae</taxon>
        <taxon>Isochrysidales</taxon>
        <taxon>Noelaerhabdaceae</taxon>
        <taxon>Emiliania</taxon>
    </lineage>
</organism>
<dbReference type="RefSeq" id="XP_005785571.1">
    <property type="nucleotide sequence ID" value="XM_005785514.1"/>
</dbReference>
<feature type="transmembrane region" description="Helical" evidence="1">
    <location>
        <begin position="85"/>
        <end position="106"/>
    </location>
</feature>
<keyword evidence="1" id="KW-0812">Transmembrane</keyword>
<reference evidence="3" key="1">
    <citation type="journal article" date="2013" name="Nature">
        <title>Pan genome of the phytoplankton Emiliania underpins its global distribution.</title>
        <authorList>
            <person name="Read B.A."/>
            <person name="Kegel J."/>
            <person name="Klute M.J."/>
            <person name="Kuo A."/>
            <person name="Lefebvre S.C."/>
            <person name="Maumus F."/>
            <person name="Mayer C."/>
            <person name="Miller J."/>
            <person name="Monier A."/>
            <person name="Salamov A."/>
            <person name="Young J."/>
            <person name="Aguilar M."/>
            <person name="Claverie J.M."/>
            <person name="Frickenhaus S."/>
            <person name="Gonzalez K."/>
            <person name="Herman E.K."/>
            <person name="Lin Y.C."/>
            <person name="Napier J."/>
            <person name="Ogata H."/>
            <person name="Sarno A.F."/>
            <person name="Shmutz J."/>
            <person name="Schroeder D."/>
            <person name="de Vargas C."/>
            <person name="Verret F."/>
            <person name="von Dassow P."/>
            <person name="Valentin K."/>
            <person name="Van de Peer Y."/>
            <person name="Wheeler G."/>
            <person name="Dacks J.B."/>
            <person name="Delwiche C.F."/>
            <person name="Dyhrman S.T."/>
            <person name="Glockner G."/>
            <person name="John U."/>
            <person name="Richards T."/>
            <person name="Worden A.Z."/>
            <person name="Zhang X."/>
            <person name="Grigoriev I.V."/>
            <person name="Allen A.E."/>
            <person name="Bidle K."/>
            <person name="Borodovsky M."/>
            <person name="Bowler C."/>
            <person name="Brownlee C."/>
            <person name="Cock J.M."/>
            <person name="Elias M."/>
            <person name="Gladyshev V.N."/>
            <person name="Groth M."/>
            <person name="Guda C."/>
            <person name="Hadaegh A."/>
            <person name="Iglesias-Rodriguez M.D."/>
            <person name="Jenkins J."/>
            <person name="Jones B.M."/>
            <person name="Lawson T."/>
            <person name="Leese F."/>
            <person name="Lindquist E."/>
            <person name="Lobanov A."/>
            <person name="Lomsadze A."/>
            <person name="Malik S.B."/>
            <person name="Marsh M.E."/>
            <person name="Mackinder L."/>
            <person name="Mock T."/>
            <person name="Mueller-Roeber B."/>
            <person name="Pagarete A."/>
            <person name="Parker M."/>
            <person name="Probert I."/>
            <person name="Quesneville H."/>
            <person name="Raines C."/>
            <person name="Rensing S.A."/>
            <person name="Riano-Pachon D.M."/>
            <person name="Richier S."/>
            <person name="Rokitta S."/>
            <person name="Shiraiwa Y."/>
            <person name="Soanes D.M."/>
            <person name="van der Giezen M."/>
            <person name="Wahlund T.M."/>
            <person name="Williams B."/>
            <person name="Wilson W."/>
            <person name="Wolfe G."/>
            <person name="Wurch L.L."/>
        </authorList>
    </citation>
    <scope>NUCLEOTIDE SEQUENCE</scope>
</reference>
<dbReference type="eggNOG" id="ENOG502S9FJ">
    <property type="taxonomic scope" value="Eukaryota"/>
</dbReference>
<keyword evidence="1" id="KW-0472">Membrane</keyword>
<feature type="transmembrane region" description="Helical" evidence="1">
    <location>
        <begin position="217"/>
        <end position="237"/>
    </location>
</feature>
<dbReference type="PaxDb" id="2903-EOD33142"/>
<feature type="transmembrane region" description="Helical" evidence="1">
    <location>
        <begin position="285"/>
        <end position="302"/>
    </location>
</feature>
<keyword evidence="3" id="KW-1185">Reference proteome</keyword>
<dbReference type="HOGENOM" id="CLU_603316_0_0_1"/>
<sequence>MVAALFLTSLRDNGRLAARFCSAPVLRLPVLLLWVAVFGGSLHAPCTTFFYLSVGASQEQVGNISAIISVVSMLTVPLYGHFIDATAGALEAVAAAGFCCALGCAVRAAALSVAWLYAGSLVLGFGAASLLPSVLSHLSSHCAPDEKRKVVAAVAFQTSLLRLDGQSRRCKMLNQYFDRCSLSRLCHDPECTRGTVGKSLYPPTVAVLAAAGASLELQYRVMMGVCPFFCVAGWVALSLRRKRSALAPVPPPPTPTSLAPAPELAPPLKQEVGAAKGGQSGGASWPPVFVATAAAIAATAAARQSGAVLWPLYLRDGFEWGAAQFAGALLAENLASIGALFFLPRVAQHYGAAAVAVGRAFAYLGVLSSLGTAVGSLATHLYAAHATAALLPAAVALASSALLLLPFQGALAPAPGVAADGKERCEAEWPEEGGGVDERAALLRTKATVRVFTE</sequence>
<evidence type="ECO:0000313" key="3">
    <source>
        <dbReference type="Proteomes" id="UP000013827"/>
    </source>
</evidence>
<evidence type="ECO:0008006" key="4">
    <source>
        <dbReference type="Google" id="ProtNLM"/>
    </source>
</evidence>
<feature type="transmembrane region" description="Helical" evidence="1">
    <location>
        <begin position="350"/>
        <end position="370"/>
    </location>
</feature>
<dbReference type="KEGG" id="ehx:EMIHUDRAFT_462617"/>
<dbReference type="GeneID" id="17278413"/>
<protein>
    <recommendedName>
        <fullName evidence="4">Major facilitator superfamily associated domain-containing protein</fullName>
    </recommendedName>
</protein>
<feature type="transmembrane region" description="Helical" evidence="1">
    <location>
        <begin position="33"/>
        <end position="54"/>
    </location>
</feature>
<dbReference type="SUPFAM" id="SSF103473">
    <property type="entry name" value="MFS general substrate transporter"/>
    <property type="match status" value="1"/>
</dbReference>
<feature type="transmembrane region" description="Helical" evidence="1">
    <location>
        <begin position="382"/>
        <end position="405"/>
    </location>
</feature>
<evidence type="ECO:0000256" key="1">
    <source>
        <dbReference type="SAM" id="Phobius"/>
    </source>
</evidence>